<dbReference type="Proteomes" id="UP000400924">
    <property type="component" value="Unassembled WGS sequence"/>
</dbReference>
<dbReference type="AlphaFoldDB" id="A0A5N8X9Q2"/>
<comment type="similarity">
    <text evidence="1">Belongs to the cycloisomerase 2 family.</text>
</comment>
<dbReference type="InterPro" id="IPR019405">
    <property type="entry name" value="Lactonase_7-beta_prop"/>
</dbReference>
<dbReference type="InterPro" id="IPR011048">
    <property type="entry name" value="Haem_d1_sf"/>
</dbReference>
<dbReference type="Pfam" id="PF10282">
    <property type="entry name" value="Lactonase"/>
    <property type="match status" value="1"/>
</dbReference>
<proteinExistence type="inferred from homology"/>
<dbReference type="SUPFAM" id="SSF51004">
    <property type="entry name" value="C-terminal (heme d1) domain of cytochrome cd1-nitrite reductase"/>
    <property type="match status" value="1"/>
</dbReference>
<dbReference type="InterPro" id="IPR050282">
    <property type="entry name" value="Cycloisomerase_2"/>
</dbReference>
<dbReference type="Gene3D" id="2.130.10.10">
    <property type="entry name" value="YVTN repeat-like/Quinoprotein amine dehydrogenase"/>
    <property type="match status" value="1"/>
</dbReference>
<dbReference type="RefSeq" id="WP_152769404.1">
    <property type="nucleotide sequence ID" value="NZ_VJZC01000004.1"/>
</dbReference>
<protein>
    <submittedName>
        <fullName evidence="2">Lactonase family protein</fullName>
    </submittedName>
</protein>
<reference evidence="2 3" key="1">
    <citation type="submission" date="2019-07" db="EMBL/GenBank/DDBJ databases">
        <title>New species of Amycolatopsis and Streptomyces.</title>
        <authorList>
            <person name="Duangmal K."/>
            <person name="Teo W.F.A."/>
            <person name="Lipun K."/>
        </authorList>
    </citation>
    <scope>NUCLEOTIDE SEQUENCE [LARGE SCALE GENOMIC DNA]</scope>
    <source>
        <strain evidence="2 3">NBRC 106415</strain>
    </source>
</reference>
<dbReference type="PANTHER" id="PTHR30344:SF1">
    <property type="entry name" value="6-PHOSPHOGLUCONOLACTONASE"/>
    <property type="match status" value="1"/>
</dbReference>
<dbReference type="OrthoDB" id="9790815at2"/>
<organism evidence="2 3">
    <name type="scientific">Streptomyces spongiae</name>
    <dbReference type="NCBI Taxonomy" id="565072"/>
    <lineage>
        <taxon>Bacteria</taxon>
        <taxon>Bacillati</taxon>
        <taxon>Actinomycetota</taxon>
        <taxon>Actinomycetes</taxon>
        <taxon>Kitasatosporales</taxon>
        <taxon>Streptomycetaceae</taxon>
        <taxon>Streptomyces</taxon>
    </lineage>
</organism>
<dbReference type="InterPro" id="IPR015943">
    <property type="entry name" value="WD40/YVTN_repeat-like_dom_sf"/>
</dbReference>
<dbReference type="PANTHER" id="PTHR30344">
    <property type="entry name" value="6-PHOSPHOGLUCONOLACTONASE-RELATED"/>
    <property type="match status" value="1"/>
</dbReference>
<dbReference type="EMBL" id="VJZC01000004">
    <property type="protein sequence ID" value="MPY55926.1"/>
    <property type="molecule type" value="Genomic_DNA"/>
</dbReference>
<dbReference type="GO" id="GO:0017057">
    <property type="term" value="F:6-phosphogluconolactonase activity"/>
    <property type="evidence" value="ECO:0007669"/>
    <property type="project" value="TreeGrafter"/>
</dbReference>
<comment type="caution">
    <text evidence="2">The sequence shown here is derived from an EMBL/GenBank/DDBJ whole genome shotgun (WGS) entry which is preliminary data.</text>
</comment>
<gene>
    <name evidence="2" type="ORF">FNH08_01595</name>
</gene>
<evidence type="ECO:0000256" key="1">
    <source>
        <dbReference type="ARBA" id="ARBA00005564"/>
    </source>
</evidence>
<sequence>HIPIAPGGHHVHVPDKGTDRIHHFTYDSSSGHLLLSSPAATTVRAGAGPRHIAYHPRLALAYVVDELSSQVTVHRIDPRNGSLVPHSWVPTLPSDFTGDSTAAEIQLSSDGRLLFASNRGHDSIVTYRVDGDGTPHSPRWSPTTGQQPRFFALDPTGSVLYAANQASHTICAFRVTRAGHLEQTGRVIRTGSPVCVVFSHLI</sequence>
<evidence type="ECO:0000313" key="2">
    <source>
        <dbReference type="EMBL" id="MPY55926.1"/>
    </source>
</evidence>
<keyword evidence="3" id="KW-1185">Reference proteome</keyword>
<feature type="non-terminal residue" evidence="2">
    <location>
        <position position="1"/>
    </location>
</feature>
<evidence type="ECO:0000313" key="3">
    <source>
        <dbReference type="Proteomes" id="UP000400924"/>
    </source>
</evidence>
<accession>A0A5N8X9Q2</accession>
<name>A0A5N8X9Q2_9ACTN</name>